<reference evidence="2 3" key="1">
    <citation type="submission" date="2019-10" db="EMBL/GenBank/DDBJ databases">
        <title>Alkaliphilus serpentinus sp. nov. and Alkaliphilus pronyensis sp. nov., two novel anaerobic alkaliphilic species isolated from the serpentinized-hosted hydrothermal field of the Prony Bay (New Caledonia).</title>
        <authorList>
            <person name="Postec A."/>
        </authorList>
    </citation>
    <scope>NUCLEOTIDE SEQUENCE [LARGE SCALE GENOMIC DNA]</scope>
    <source>
        <strain evidence="2 3">LacV</strain>
    </source>
</reference>
<evidence type="ECO:0000313" key="3">
    <source>
        <dbReference type="Proteomes" id="UP000432715"/>
    </source>
</evidence>
<gene>
    <name evidence="2" type="ORF">F8154_13155</name>
</gene>
<dbReference type="RefSeq" id="WP_151862081.1">
    <property type="nucleotide sequence ID" value="NZ_WBZC01000060.1"/>
</dbReference>
<dbReference type="AlphaFoldDB" id="A0A6I0F6G7"/>
<keyword evidence="3" id="KW-1185">Reference proteome</keyword>
<feature type="coiled-coil region" evidence="1">
    <location>
        <begin position="139"/>
        <end position="166"/>
    </location>
</feature>
<dbReference type="EMBL" id="WBZC01000060">
    <property type="protein sequence ID" value="KAB3531170.1"/>
    <property type="molecule type" value="Genomic_DNA"/>
</dbReference>
<organism evidence="2 3">
    <name type="scientific">Alkaliphilus pronyensis</name>
    <dbReference type="NCBI Taxonomy" id="1482732"/>
    <lineage>
        <taxon>Bacteria</taxon>
        <taxon>Bacillati</taxon>
        <taxon>Bacillota</taxon>
        <taxon>Clostridia</taxon>
        <taxon>Peptostreptococcales</taxon>
        <taxon>Natronincolaceae</taxon>
        <taxon>Alkaliphilus</taxon>
    </lineage>
</organism>
<dbReference type="Proteomes" id="UP000432715">
    <property type="component" value="Unassembled WGS sequence"/>
</dbReference>
<protein>
    <recommendedName>
        <fullName evidence="4">DUF5082 domain-containing protein</fullName>
    </recommendedName>
</protein>
<proteinExistence type="predicted"/>
<evidence type="ECO:0000256" key="1">
    <source>
        <dbReference type="SAM" id="Coils"/>
    </source>
</evidence>
<comment type="caution">
    <text evidence="2">The sequence shown here is derived from an EMBL/GenBank/DDBJ whole genome shotgun (WGS) entry which is preliminary data.</text>
</comment>
<keyword evidence="1" id="KW-0175">Coiled coil</keyword>
<name>A0A6I0F6G7_9FIRM</name>
<dbReference type="OrthoDB" id="1707934at2"/>
<accession>A0A6I0F6G7</accession>
<evidence type="ECO:0000313" key="2">
    <source>
        <dbReference type="EMBL" id="KAB3531170.1"/>
    </source>
</evidence>
<sequence>MEDKVMCLLEKLYIEMLSMKSELRSEMQEMKSELRSEMHSMHSQLCFEMDEMKQVMATKEDLKGMASKEDIKNMATKEDLKGMATKEDIKNMATKEDLKGMATKEDIIKLNNNLFIMENQLKNEIAIVYDGYKQCVEGISNINYKIDRLTEKVDNQEIRLQVLKTAK</sequence>
<evidence type="ECO:0008006" key="4">
    <source>
        <dbReference type="Google" id="ProtNLM"/>
    </source>
</evidence>